<dbReference type="InterPro" id="IPR037898">
    <property type="entry name" value="NudC_fam"/>
</dbReference>
<dbReference type="GO" id="GO:0006457">
    <property type="term" value="P:protein folding"/>
    <property type="evidence" value="ECO:0007669"/>
    <property type="project" value="TreeGrafter"/>
</dbReference>
<accession>A0A166BXD0</accession>
<dbReference type="AlphaFoldDB" id="A0A166BXD0"/>
<dbReference type="Proteomes" id="UP000077755">
    <property type="component" value="Chromosome 3"/>
</dbReference>
<dbReference type="PANTHER" id="PTHR12356:SF3">
    <property type="entry name" value="NUCLEAR MIGRATION PROTEIN NUDC"/>
    <property type="match status" value="1"/>
</dbReference>
<sequence>MYCICINLPSGILQGKLYQPIKLDDSIWSVEDQKCNSVLLFKQDKMQWWKYLVKGNPEVDTQKVEPERNKLSDLDGEIR</sequence>
<organism evidence="3 4">
    <name type="scientific">Daucus carota subsp. sativus</name>
    <name type="common">Carrot</name>
    <dbReference type="NCBI Taxonomy" id="79200"/>
    <lineage>
        <taxon>Eukaryota</taxon>
        <taxon>Viridiplantae</taxon>
        <taxon>Streptophyta</taxon>
        <taxon>Embryophyta</taxon>
        <taxon>Tracheophyta</taxon>
        <taxon>Spermatophyta</taxon>
        <taxon>Magnoliopsida</taxon>
        <taxon>eudicotyledons</taxon>
        <taxon>Gunneridae</taxon>
        <taxon>Pentapetalae</taxon>
        <taxon>asterids</taxon>
        <taxon>campanulids</taxon>
        <taxon>Apiales</taxon>
        <taxon>Apiaceae</taxon>
        <taxon>Apioideae</taxon>
        <taxon>Scandiceae</taxon>
        <taxon>Daucinae</taxon>
        <taxon>Daucus</taxon>
        <taxon>Daucus sect. Daucus</taxon>
    </lineage>
</organism>
<dbReference type="SUPFAM" id="SSF49764">
    <property type="entry name" value="HSP20-like chaperones"/>
    <property type="match status" value="1"/>
</dbReference>
<evidence type="ECO:0000313" key="4">
    <source>
        <dbReference type="Proteomes" id="UP000077755"/>
    </source>
</evidence>
<name>A0A166BXD0_DAUCS</name>
<gene>
    <name evidence="3" type="ORF">DCAR_0313279</name>
</gene>
<dbReference type="PANTHER" id="PTHR12356">
    <property type="entry name" value="NUCLEAR MOVEMENT PROTEIN NUDC"/>
    <property type="match status" value="1"/>
</dbReference>
<evidence type="ECO:0000313" key="3">
    <source>
        <dbReference type="EMBL" id="WOG93989.1"/>
    </source>
</evidence>
<keyword evidence="2" id="KW-0963">Cytoplasm</keyword>
<dbReference type="GO" id="GO:0051082">
    <property type="term" value="F:unfolded protein binding"/>
    <property type="evidence" value="ECO:0007669"/>
    <property type="project" value="TreeGrafter"/>
</dbReference>
<proteinExistence type="predicted"/>
<reference evidence="3" key="2">
    <citation type="submission" date="2022-03" db="EMBL/GenBank/DDBJ databases">
        <title>Draft title - Genomic analysis of global carrot germplasm unveils the trajectory of domestication and the origin of high carotenoid orange carrot.</title>
        <authorList>
            <person name="Iorizzo M."/>
            <person name="Ellison S."/>
            <person name="Senalik D."/>
            <person name="Macko-Podgorni A."/>
            <person name="Grzebelus D."/>
            <person name="Bostan H."/>
            <person name="Rolling W."/>
            <person name="Curaba J."/>
            <person name="Simon P."/>
        </authorList>
    </citation>
    <scope>NUCLEOTIDE SEQUENCE</scope>
    <source>
        <tissue evidence="3">Leaf</tissue>
    </source>
</reference>
<protein>
    <submittedName>
        <fullName evidence="3">Uncharacterized protein</fullName>
    </submittedName>
</protein>
<dbReference type="InterPro" id="IPR008978">
    <property type="entry name" value="HSP20-like_chaperone"/>
</dbReference>
<dbReference type="PROSITE" id="PS51203">
    <property type="entry name" value="CS"/>
    <property type="match status" value="1"/>
</dbReference>
<dbReference type="Gramene" id="KZN03006">
    <property type="protein sequence ID" value="KZN03006"/>
    <property type="gene ID" value="DCAR_011762"/>
</dbReference>
<evidence type="ECO:0000256" key="2">
    <source>
        <dbReference type="ARBA" id="ARBA00022490"/>
    </source>
</evidence>
<evidence type="ECO:0000256" key="1">
    <source>
        <dbReference type="ARBA" id="ARBA00004496"/>
    </source>
</evidence>
<dbReference type="GO" id="GO:0006950">
    <property type="term" value="P:response to stress"/>
    <property type="evidence" value="ECO:0007669"/>
    <property type="project" value="UniProtKB-ARBA"/>
</dbReference>
<dbReference type="GO" id="GO:0005737">
    <property type="term" value="C:cytoplasm"/>
    <property type="evidence" value="ECO:0007669"/>
    <property type="project" value="UniProtKB-SubCell"/>
</dbReference>
<dbReference type="EMBL" id="CP093345">
    <property type="protein sequence ID" value="WOG93989.1"/>
    <property type="molecule type" value="Genomic_DNA"/>
</dbReference>
<keyword evidence="4" id="KW-1185">Reference proteome</keyword>
<dbReference type="InterPro" id="IPR007052">
    <property type="entry name" value="CS_dom"/>
</dbReference>
<dbReference type="Gene3D" id="2.60.40.790">
    <property type="match status" value="1"/>
</dbReference>
<reference evidence="3" key="1">
    <citation type="journal article" date="2016" name="Nat. Genet.">
        <title>A high-quality carrot genome assembly provides new insights into carotenoid accumulation and asterid genome evolution.</title>
        <authorList>
            <person name="Iorizzo M."/>
            <person name="Ellison S."/>
            <person name="Senalik D."/>
            <person name="Zeng P."/>
            <person name="Satapoomin P."/>
            <person name="Huang J."/>
            <person name="Bowman M."/>
            <person name="Iovene M."/>
            <person name="Sanseverino W."/>
            <person name="Cavagnaro P."/>
            <person name="Yildiz M."/>
            <person name="Macko-Podgorni A."/>
            <person name="Moranska E."/>
            <person name="Grzebelus E."/>
            <person name="Grzebelus D."/>
            <person name="Ashrafi H."/>
            <person name="Zheng Z."/>
            <person name="Cheng S."/>
            <person name="Spooner D."/>
            <person name="Van Deynze A."/>
            <person name="Simon P."/>
        </authorList>
    </citation>
    <scope>NUCLEOTIDE SEQUENCE</scope>
    <source>
        <tissue evidence="3">Leaf</tissue>
    </source>
</reference>
<comment type="subcellular location">
    <subcellularLocation>
        <location evidence="1">Cytoplasm</location>
    </subcellularLocation>
</comment>